<proteinExistence type="predicted"/>
<evidence type="ECO:0000313" key="1">
    <source>
        <dbReference type="Proteomes" id="UP000887579"/>
    </source>
</evidence>
<sequence>MPTNKTFIGIDLGTTRCCAAIYRSNGIVDIIPLGNTGDKLIPSYVSFDQKIGGEISSSTIFDIKRILGKQYTEIVKDNNWNFNIIKHKNRVKIQYESDTGFIEKYPEEISADLLKHINQKIGNDSVEVVITVPAAFNSEQKNATRAAALLAGFTNGIHLLSEPIAASFAHFSAAATNSEMIQKDSTFLLLDLGGGTLDVCIFKVSNNQLKEICKNGDPNLGGRNFDNLLIKYFSQELRDKFGINVPGNRKHEFLQEIQNIKHNLTEKTEDELSFIDEDNLTNKVSITQEDFEKLSIELLKTIEINIMTALENCKHTPNQINKVLYVGGGCRMPMIKKLLKSIFPQAQHCDKENPDEVVAKGAAYYAYYLNIPAKENYVNSSNNSSCSLM</sequence>
<accession>A0AC34FIG9</accession>
<evidence type="ECO:0000313" key="2">
    <source>
        <dbReference type="WBParaSite" id="ES5_v2.g16760.t1"/>
    </source>
</evidence>
<protein>
    <submittedName>
        <fullName evidence="2">Heat shock protein 70</fullName>
    </submittedName>
</protein>
<name>A0AC34FIG9_9BILA</name>
<organism evidence="1 2">
    <name type="scientific">Panagrolaimus sp. ES5</name>
    <dbReference type="NCBI Taxonomy" id="591445"/>
    <lineage>
        <taxon>Eukaryota</taxon>
        <taxon>Metazoa</taxon>
        <taxon>Ecdysozoa</taxon>
        <taxon>Nematoda</taxon>
        <taxon>Chromadorea</taxon>
        <taxon>Rhabditida</taxon>
        <taxon>Tylenchina</taxon>
        <taxon>Panagrolaimomorpha</taxon>
        <taxon>Panagrolaimoidea</taxon>
        <taxon>Panagrolaimidae</taxon>
        <taxon>Panagrolaimus</taxon>
    </lineage>
</organism>
<dbReference type="Proteomes" id="UP000887579">
    <property type="component" value="Unplaced"/>
</dbReference>
<dbReference type="WBParaSite" id="ES5_v2.g16760.t1">
    <property type="protein sequence ID" value="ES5_v2.g16760.t1"/>
    <property type="gene ID" value="ES5_v2.g16760"/>
</dbReference>
<reference evidence="2" key="1">
    <citation type="submission" date="2022-11" db="UniProtKB">
        <authorList>
            <consortium name="WormBaseParasite"/>
        </authorList>
    </citation>
    <scope>IDENTIFICATION</scope>
</reference>